<accession>A0ABS9T6L1</accession>
<dbReference type="InterPro" id="IPR012794">
    <property type="entry name" value="PcaR_PcaU"/>
</dbReference>
<dbReference type="PANTHER" id="PTHR30136">
    <property type="entry name" value="HELIX-TURN-HELIX TRANSCRIPTIONAL REGULATOR, ICLR FAMILY"/>
    <property type="match status" value="1"/>
</dbReference>
<evidence type="ECO:0000256" key="4">
    <source>
        <dbReference type="SAM" id="MobiDB-lite"/>
    </source>
</evidence>
<dbReference type="SUPFAM" id="SSF46785">
    <property type="entry name" value="Winged helix' DNA-binding domain"/>
    <property type="match status" value="1"/>
</dbReference>
<dbReference type="Pfam" id="PF01614">
    <property type="entry name" value="IclR_C"/>
    <property type="match status" value="1"/>
</dbReference>
<reference evidence="7 8" key="1">
    <citation type="submission" date="2022-03" db="EMBL/GenBank/DDBJ databases">
        <title>Pseudonocardia alaer sp. nov., a novel actinomycete isolated from reed forest soil.</title>
        <authorList>
            <person name="Wang L."/>
        </authorList>
    </citation>
    <scope>NUCLEOTIDE SEQUENCE [LARGE SCALE GENOMIC DNA]</scope>
    <source>
        <strain evidence="7 8">Y-16303</strain>
    </source>
</reference>
<evidence type="ECO:0000256" key="3">
    <source>
        <dbReference type="ARBA" id="ARBA00023163"/>
    </source>
</evidence>
<keyword evidence="8" id="KW-1185">Reference proteome</keyword>
<dbReference type="Gene3D" id="1.10.10.10">
    <property type="entry name" value="Winged helix-like DNA-binding domain superfamily/Winged helix DNA-binding domain"/>
    <property type="match status" value="1"/>
</dbReference>
<keyword evidence="3" id="KW-0804">Transcription</keyword>
<organism evidence="7 8">
    <name type="scientific">Pseudonocardia alaniniphila</name>
    <dbReference type="NCBI Taxonomy" id="75291"/>
    <lineage>
        <taxon>Bacteria</taxon>
        <taxon>Bacillati</taxon>
        <taxon>Actinomycetota</taxon>
        <taxon>Actinomycetes</taxon>
        <taxon>Pseudonocardiales</taxon>
        <taxon>Pseudonocardiaceae</taxon>
        <taxon>Pseudonocardia</taxon>
    </lineage>
</organism>
<evidence type="ECO:0000259" key="5">
    <source>
        <dbReference type="PROSITE" id="PS51077"/>
    </source>
</evidence>
<dbReference type="InterPro" id="IPR036388">
    <property type="entry name" value="WH-like_DNA-bd_sf"/>
</dbReference>
<proteinExistence type="predicted"/>
<feature type="region of interest" description="Disordered" evidence="4">
    <location>
        <begin position="1"/>
        <end position="22"/>
    </location>
</feature>
<name>A0ABS9T6L1_9PSEU</name>
<protein>
    <submittedName>
        <fullName evidence="7">Helix-turn-helix domain-containing protein</fullName>
    </submittedName>
</protein>
<comment type="caution">
    <text evidence="7">The sequence shown here is derived from an EMBL/GenBank/DDBJ whole genome shotgun (WGS) entry which is preliminary data.</text>
</comment>
<keyword evidence="1" id="KW-0805">Transcription regulation</keyword>
<evidence type="ECO:0000259" key="6">
    <source>
        <dbReference type="PROSITE" id="PS51078"/>
    </source>
</evidence>
<dbReference type="EMBL" id="JAKXMK010000001">
    <property type="protein sequence ID" value="MCH6164141.1"/>
    <property type="molecule type" value="Genomic_DNA"/>
</dbReference>
<feature type="domain" description="HTH iclR-type" evidence="5">
    <location>
        <begin position="26"/>
        <end position="93"/>
    </location>
</feature>
<keyword evidence="2" id="KW-0238">DNA-binding</keyword>
<dbReference type="SUPFAM" id="SSF55781">
    <property type="entry name" value="GAF domain-like"/>
    <property type="match status" value="1"/>
</dbReference>
<evidence type="ECO:0000313" key="7">
    <source>
        <dbReference type="EMBL" id="MCH6164141.1"/>
    </source>
</evidence>
<sequence length="269" mass="28558">MVSRTVEASDSGDVKDAGAGRAPEGMAGLAKGLAVIEAFGRTSSQLTVADAARLTGVTRAAARRCLLTLTDLGYLDHDGKYFRPTPRMLRLGSAYLDTASLPALANPHLVAARDTLNESVSLAVWEDGWSVFVARAEVERIVSTGVRIGARLPAHCSATGRVLLAGLGDEEVASYLARGGRERRTIRTVIDPDELTRLVRSARVDGYGTSDEELELGMRAVAVPVHDARGRTVAAISVSASSARVSAEEMHRDFVPVLAAHSARLGRML</sequence>
<dbReference type="InterPro" id="IPR050707">
    <property type="entry name" value="HTH_MetabolicPath_Reg"/>
</dbReference>
<gene>
    <name evidence="7" type="ORF">MMF94_00480</name>
</gene>
<dbReference type="PANTHER" id="PTHR30136:SF34">
    <property type="entry name" value="TRANSCRIPTIONAL REGULATOR"/>
    <property type="match status" value="1"/>
</dbReference>
<evidence type="ECO:0000256" key="2">
    <source>
        <dbReference type="ARBA" id="ARBA00023125"/>
    </source>
</evidence>
<evidence type="ECO:0000313" key="8">
    <source>
        <dbReference type="Proteomes" id="UP001299970"/>
    </source>
</evidence>
<dbReference type="PROSITE" id="PS51077">
    <property type="entry name" value="HTH_ICLR"/>
    <property type="match status" value="1"/>
</dbReference>
<feature type="domain" description="IclR-ED" evidence="6">
    <location>
        <begin position="87"/>
        <end position="269"/>
    </location>
</feature>
<dbReference type="Gene3D" id="3.30.450.40">
    <property type="match status" value="1"/>
</dbReference>
<dbReference type="InterPro" id="IPR005471">
    <property type="entry name" value="Tscrpt_reg_IclR_N"/>
</dbReference>
<dbReference type="InterPro" id="IPR029016">
    <property type="entry name" value="GAF-like_dom_sf"/>
</dbReference>
<evidence type="ECO:0000256" key="1">
    <source>
        <dbReference type="ARBA" id="ARBA00023015"/>
    </source>
</evidence>
<dbReference type="Proteomes" id="UP001299970">
    <property type="component" value="Unassembled WGS sequence"/>
</dbReference>
<dbReference type="InterPro" id="IPR014757">
    <property type="entry name" value="Tscrpt_reg_IclR_C"/>
</dbReference>
<dbReference type="InterPro" id="IPR036390">
    <property type="entry name" value="WH_DNA-bd_sf"/>
</dbReference>
<dbReference type="Pfam" id="PF09339">
    <property type="entry name" value="HTH_IclR"/>
    <property type="match status" value="1"/>
</dbReference>
<dbReference type="RefSeq" id="WP_241034176.1">
    <property type="nucleotide sequence ID" value="NZ_BAAAJF010000034.1"/>
</dbReference>
<dbReference type="NCBIfam" id="TIGR02431">
    <property type="entry name" value="pcaR_pcaU"/>
    <property type="match status" value="1"/>
</dbReference>
<dbReference type="PROSITE" id="PS51078">
    <property type="entry name" value="ICLR_ED"/>
    <property type="match status" value="1"/>
</dbReference>
<dbReference type="SMART" id="SM00346">
    <property type="entry name" value="HTH_ICLR"/>
    <property type="match status" value="1"/>
</dbReference>